<comment type="similarity">
    <text evidence="2">Belongs to the TMCO4 family.</text>
</comment>
<evidence type="ECO:0008006" key="10">
    <source>
        <dbReference type="Google" id="ProtNLM"/>
    </source>
</evidence>
<dbReference type="InterPro" id="IPR007941">
    <property type="entry name" value="DUF726"/>
</dbReference>
<dbReference type="RefSeq" id="XP_001747200.1">
    <property type="nucleotide sequence ID" value="XM_001747148.1"/>
</dbReference>
<evidence type="ECO:0000256" key="6">
    <source>
        <dbReference type="SAM" id="MobiDB-lite"/>
    </source>
</evidence>
<evidence type="ECO:0000256" key="7">
    <source>
        <dbReference type="SAM" id="Phobius"/>
    </source>
</evidence>
<dbReference type="InParanoid" id="A9V345"/>
<keyword evidence="9" id="KW-1185">Reference proteome</keyword>
<accession>A9V345</accession>
<dbReference type="PANTHER" id="PTHR17920:SF3">
    <property type="entry name" value="TRANSMEMBRANE AND COILED-COIL DOMAIN-CONTAINING PROTEIN 4"/>
    <property type="match status" value="1"/>
</dbReference>
<feature type="compositionally biased region" description="Polar residues" evidence="6">
    <location>
        <begin position="643"/>
        <end position="653"/>
    </location>
</feature>
<dbReference type="InterPro" id="IPR029058">
    <property type="entry name" value="AB_hydrolase_fold"/>
</dbReference>
<dbReference type="Pfam" id="PF05277">
    <property type="entry name" value="DUF726"/>
    <property type="match status" value="1"/>
</dbReference>
<keyword evidence="5 7" id="KW-0472">Membrane</keyword>
<evidence type="ECO:0000256" key="4">
    <source>
        <dbReference type="ARBA" id="ARBA00022989"/>
    </source>
</evidence>
<sequence length="653" mass="70729">MFRRHPKPEAAEKPSSPDVATAAAALDQSSTELLTSEKWRKALLSGLLERYKLQQSKSTMEQILDGEAAIYVPPLLQVLHGTIPLAVLHVPRALTVPRLSDDTWAFSSTTPDRRAVCVRDFLSNVLKSGLYDARARVLLRDFALWLDMSLLELAQEETQIADKLTRYRNEHQAEVEAEMQEQERRARNSKWFKVGVAGVIGGVAIGLTGGLAAPLVAAGMGAVFGTGAAVALGTTAGIYAIGTLFAVGGTSLTGYHMHRRVGKLEEFYFMHLSRTEQLDVTICVSGWAPEDEPLADYVNPWLALPAGSDYFALVWEREPVHALTRALTRMLKDQAVGMAVNEVIKHTLLAGLMAAVAWPAGLLKVASLLDNSWSVALNRADHAGVELANVLLSRQQGGRPVRLVGYALGARVIFSCLQELAKRKQSQGLVESVVMMGLPASGAPDQWKQIDRVVAGSIQVLHSTEDWLLKFLFRGTSVELVVAGVEGVMDVPFVQNVNVTALVGSWHSNYHAKFRQLLGLAGLSENGQMQYRVAMSQEPEAAALAAATGVQAVEDDFMAQPGCALVVTDAGPSINVQEQRRFKRWAAGFLTQAELEAQLPVEVEEEEASAEKTDKKAADKKAADKKAADKKAADKKAAANRKPSLTPSTTTDP</sequence>
<evidence type="ECO:0000256" key="2">
    <source>
        <dbReference type="ARBA" id="ARBA00009824"/>
    </source>
</evidence>
<dbReference type="ESTHER" id="monbe-a9v345">
    <property type="family name" value="Duf_726"/>
</dbReference>
<dbReference type="GO" id="GO:0016020">
    <property type="term" value="C:membrane"/>
    <property type="evidence" value="ECO:0007669"/>
    <property type="project" value="UniProtKB-SubCell"/>
</dbReference>
<protein>
    <recommendedName>
        <fullName evidence="10">Transmembrane and coiled-coil domain-containing protein 4</fullName>
    </recommendedName>
</protein>
<feature type="transmembrane region" description="Helical" evidence="7">
    <location>
        <begin position="236"/>
        <end position="255"/>
    </location>
</feature>
<dbReference type="Proteomes" id="UP000001357">
    <property type="component" value="Unassembled WGS sequence"/>
</dbReference>
<comment type="subcellular location">
    <subcellularLocation>
        <location evidence="1">Membrane</location>
        <topology evidence="1">Multi-pass membrane protein</topology>
    </subcellularLocation>
</comment>
<organism evidence="8 9">
    <name type="scientific">Monosiga brevicollis</name>
    <name type="common">Choanoflagellate</name>
    <dbReference type="NCBI Taxonomy" id="81824"/>
    <lineage>
        <taxon>Eukaryota</taxon>
        <taxon>Choanoflagellata</taxon>
        <taxon>Craspedida</taxon>
        <taxon>Salpingoecidae</taxon>
        <taxon>Monosiga</taxon>
    </lineage>
</organism>
<evidence type="ECO:0000256" key="1">
    <source>
        <dbReference type="ARBA" id="ARBA00004141"/>
    </source>
</evidence>
<keyword evidence="4 7" id="KW-1133">Transmembrane helix</keyword>
<keyword evidence="3 7" id="KW-0812">Transmembrane</keyword>
<dbReference type="EMBL" id="CH991556">
    <property type="protein sequence ID" value="EDQ88124.1"/>
    <property type="molecule type" value="Genomic_DNA"/>
</dbReference>
<feature type="transmembrane region" description="Helical" evidence="7">
    <location>
        <begin position="194"/>
        <end position="224"/>
    </location>
</feature>
<proteinExistence type="inferred from homology"/>
<evidence type="ECO:0000256" key="5">
    <source>
        <dbReference type="ARBA" id="ARBA00023136"/>
    </source>
</evidence>
<reference evidence="8 9" key="1">
    <citation type="journal article" date="2008" name="Nature">
        <title>The genome of the choanoflagellate Monosiga brevicollis and the origin of metazoans.</title>
        <authorList>
            <consortium name="JGI Sequencing"/>
            <person name="King N."/>
            <person name="Westbrook M.J."/>
            <person name="Young S.L."/>
            <person name="Kuo A."/>
            <person name="Abedin M."/>
            <person name="Chapman J."/>
            <person name="Fairclough S."/>
            <person name="Hellsten U."/>
            <person name="Isogai Y."/>
            <person name="Letunic I."/>
            <person name="Marr M."/>
            <person name="Pincus D."/>
            <person name="Putnam N."/>
            <person name="Rokas A."/>
            <person name="Wright K.J."/>
            <person name="Zuzow R."/>
            <person name="Dirks W."/>
            <person name="Good M."/>
            <person name="Goodstein D."/>
            <person name="Lemons D."/>
            <person name="Li W."/>
            <person name="Lyons J.B."/>
            <person name="Morris A."/>
            <person name="Nichols S."/>
            <person name="Richter D.J."/>
            <person name="Salamov A."/>
            <person name="Bork P."/>
            <person name="Lim W.A."/>
            <person name="Manning G."/>
            <person name="Miller W.T."/>
            <person name="McGinnis W."/>
            <person name="Shapiro H."/>
            <person name="Tjian R."/>
            <person name="Grigoriev I.V."/>
            <person name="Rokhsar D."/>
        </authorList>
    </citation>
    <scope>NUCLEOTIDE SEQUENCE [LARGE SCALE GENOMIC DNA]</scope>
    <source>
        <strain evidence="9">MX1 / ATCC 50154</strain>
    </source>
</reference>
<dbReference type="KEGG" id="mbr:MONBRDRAFT_9431"/>
<dbReference type="eggNOG" id="KOG2385">
    <property type="taxonomic scope" value="Eukaryota"/>
</dbReference>
<evidence type="ECO:0000313" key="8">
    <source>
        <dbReference type="EMBL" id="EDQ88124.1"/>
    </source>
</evidence>
<feature type="region of interest" description="Disordered" evidence="6">
    <location>
        <begin position="601"/>
        <end position="653"/>
    </location>
</feature>
<dbReference type="GeneID" id="5892277"/>
<dbReference type="PANTHER" id="PTHR17920">
    <property type="entry name" value="TRANSMEMBRANE AND COILED-COIL DOMAIN-CONTAINING PROTEIN 4 TMCO4"/>
    <property type="match status" value="1"/>
</dbReference>
<evidence type="ECO:0000313" key="9">
    <source>
        <dbReference type="Proteomes" id="UP000001357"/>
    </source>
</evidence>
<feature type="compositionally biased region" description="Basic and acidic residues" evidence="6">
    <location>
        <begin position="609"/>
        <end position="637"/>
    </location>
</feature>
<dbReference type="FunCoup" id="A9V345">
    <property type="interactions" value="55"/>
</dbReference>
<evidence type="ECO:0000256" key="3">
    <source>
        <dbReference type="ARBA" id="ARBA00022692"/>
    </source>
</evidence>
<name>A9V345_MONBE</name>
<gene>
    <name evidence="8" type="ORF">MONBRDRAFT_9431</name>
</gene>
<dbReference type="SUPFAM" id="SSF53474">
    <property type="entry name" value="alpha/beta-Hydrolases"/>
    <property type="match status" value="1"/>
</dbReference>
<dbReference type="AlphaFoldDB" id="A9V345"/>